<dbReference type="InterPro" id="IPR018060">
    <property type="entry name" value="HTH_AraC"/>
</dbReference>
<dbReference type="RefSeq" id="WP_141341865.1">
    <property type="nucleotide sequence ID" value="NZ_CP121646.1"/>
</dbReference>
<keyword evidence="6" id="KW-1185">Reference proteome</keyword>
<reference evidence="5 6" key="1">
    <citation type="submission" date="2023-04" db="EMBL/GenBank/DDBJ databases">
        <title>Australian commercial rhizobial inoculants.</title>
        <authorList>
            <person name="Kohlmeier M.G."/>
            <person name="O'Hara G.W."/>
            <person name="Colombi E."/>
            <person name="Ramsay J.P."/>
            <person name="Terpolilli J."/>
        </authorList>
    </citation>
    <scope>NUCLEOTIDE SEQUENCE [LARGE SCALE GENOMIC DNA]</scope>
    <source>
        <strain evidence="5 6">CB627</strain>
    </source>
</reference>
<evidence type="ECO:0000256" key="2">
    <source>
        <dbReference type="ARBA" id="ARBA00023125"/>
    </source>
</evidence>
<protein>
    <submittedName>
        <fullName evidence="5">AraC family transcriptional regulator</fullName>
    </submittedName>
</protein>
<dbReference type="SUPFAM" id="SSF46689">
    <property type="entry name" value="Homeodomain-like"/>
    <property type="match status" value="1"/>
</dbReference>
<evidence type="ECO:0000313" key="6">
    <source>
        <dbReference type="Proteomes" id="UP001221546"/>
    </source>
</evidence>
<evidence type="ECO:0000259" key="4">
    <source>
        <dbReference type="PROSITE" id="PS01124"/>
    </source>
</evidence>
<name>A0ABY8JQK9_9BRAD</name>
<evidence type="ECO:0000313" key="5">
    <source>
        <dbReference type="EMBL" id="WFU67746.1"/>
    </source>
</evidence>
<dbReference type="Pfam" id="PF07883">
    <property type="entry name" value="Cupin_2"/>
    <property type="match status" value="1"/>
</dbReference>
<dbReference type="InterPro" id="IPR011051">
    <property type="entry name" value="RmlC_Cupin_sf"/>
</dbReference>
<sequence>MIARLAMTNAWTYRRADREDIVELASWRGAGSLGLKPHFHDENQIVLVLSGSRAFRIGGATVTVPAGHAALIPAGMLHAPMTMSDEETACLNAYVPAGRVCSSVRIIRFGQRWRNVDEISPGHVSEIADDILSCAPSHPAGCTDKTKLGITLTESVAPIGAIAAGFGRSREGFSRMVSRELGIPPHTFRRLARLNLARQLLRAGEPIAAAAADAGFSDQSHLTRLFRRTFGTTPGVYWRG</sequence>
<dbReference type="PANTHER" id="PTHR46796">
    <property type="entry name" value="HTH-TYPE TRANSCRIPTIONAL ACTIVATOR RHAS-RELATED"/>
    <property type="match status" value="1"/>
</dbReference>
<dbReference type="CDD" id="cd02208">
    <property type="entry name" value="cupin_RmlC-like"/>
    <property type="match status" value="1"/>
</dbReference>
<organism evidence="5 6">
    <name type="scientific">Bradyrhizobium brasilense</name>
    <dbReference type="NCBI Taxonomy" id="1419277"/>
    <lineage>
        <taxon>Bacteria</taxon>
        <taxon>Pseudomonadati</taxon>
        <taxon>Pseudomonadota</taxon>
        <taxon>Alphaproteobacteria</taxon>
        <taxon>Hyphomicrobiales</taxon>
        <taxon>Nitrobacteraceae</taxon>
        <taxon>Bradyrhizobium</taxon>
    </lineage>
</organism>
<dbReference type="Proteomes" id="UP001221546">
    <property type="component" value="Chromosome"/>
</dbReference>
<keyword evidence="3" id="KW-0804">Transcription</keyword>
<dbReference type="InterPro" id="IPR050204">
    <property type="entry name" value="AraC_XylS_family_regulators"/>
</dbReference>
<dbReference type="SUPFAM" id="SSF51182">
    <property type="entry name" value="RmlC-like cupins"/>
    <property type="match status" value="1"/>
</dbReference>
<dbReference type="InterPro" id="IPR018062">
    <property type="entry name" value="HTH_AraC-typ_CS"/>
</dbReference>
<gene>
    <name evidence="5" type="ORF">QA636_20545</name>
</gene>
<evidence type="ECO:0000256" key="3">
    <source>
        <dbReference type="ARBA" id="ARBA00023163"/>
    </source>
</evidence>
<feature type="domain" description="HTH araC/xylS-type" evidence="4">
    <location>
        <begin position="152"/>
        <end position="240"/>
    </location>
</feature>
<keyword evidence="2" id="KW-0238">DNA-binding</keyword>
<dbReference type="EMBL" id="CP121646">
    <property type="protein sequence ID" value="WFU67746.1"/>
    <property type="molecule type" value="Genomic_DNA"/>
</dbReference>
<dbReference type="PROSITE" id="PS00041">
    <property type="entry name" value="HTH_ARAC_FAMILY_1"/>
    <property type="match status" value="1"/>
</dbReference>
<dbReference type="InterPro" id="IPR013096">
    <property type="entry name" value="Cupin_2"/>
</dbReference>
<proteinExistence type="predicted"/>
<accession>A0ABY8JQK9</accession>
<evidence type="ECO:0000256" key="1">
    <source>
        <dbReference type="ARBA" id="ARBA00023015"/>
    </source>
</evidence>
<dbReference type="Gene3D" id="2.60.120.10">
    <property type="entry name" value="Jelly Rolls"/>
    <property type="match status" value="1"/>
</dbReference>
<dbReference type="SMART" id="SM00342">
    <property type="entry name" value="HTH_ARAC"/>
    <property type="match status" value="1"/>
</dbReference>
<dbReference type="InterPro" id="IPR014710">
    <property type="entry name" value="RmlC-like_jellyroll"/>
</dbReference>
<keyword evidence="1" id="KW-0805">Transcription regulation</keyword>
<dbReference type="InterPro" id="IPR009057">
    <property type="entry name" value="Homeodomain-like_sf"/>
</dbReference>
<dbReference type="Pfam" id="PF12833">
    <property type="entry name" value="HTH_18"/>
    <property type="match status" value="1"/>
</dbReference>
<dbReference type="PROSITE" id="PS01124">
    <property type="entry name" value="HTH_ARAC_FAMILY_2"/>
    <property type="match status" value="1"/>
</dbReference>
<dbReference type="Gene3D" id="1.10.10.60">
    <property type="entry name" value="Homeodomain-like"/>
    <property type="match status" value="1"/>
</dbReference>